<proteinExistence type="predicted"/>
<evidence type="ECO:0000313" key="3">
    <source>
        <dbReference type="Proteomes" id="UP000631114"/>
    </source>
</evidence>
<dbReference type="PANTHER" id="PTHR31672">
    <property type="entry name" value="BNACNNG10540D PROTEIN"/>
    <property type="match status" value="1"/>
</dbReference>
<comment type="caution">
    <text evidence="2">The sequence shown here is derived from an EMBL/GenBank/DDBJ whole genome shotgun (WGS) entry which is preliminary data.</text>
</comment>
<dbReference type="EMBL" id="JADFTS010000002">
    <property type="protein sequence ID" value="KAF9619039.1"/>
    <property type="molecule type" value="Genomic_DNA"/>
</dbReference>
<reference evidence="2 3" key="1">
    <citation type="submission" date="2020-10" db="EMBL/GenBank/DDBJ databases">
        <title>The Coptis chinensis genome and diversification of protoberbering-type alkaloids.</title>
        <authorList>
            <person name="Wang B."/>
            <person name="Shu S."/>
            <person name="Song C."/>
            <person name="Liu Y."/>
        </authorList>
    </citation>
    <scope>NUCLEOTIDE SEQUENCE [LARGE SCALE GENOMIC DNA]</scope>
    <source>
        <strain evidence="2">HL-2020</strain>
        <tissue evidence="2">Leaf</tissue>
    </source>
</reference>
<dbReference type="AlphaFoldDB" id="A0A835IKV2"/>
<dbReference type="Pfam" id="PF07734">
    <property type="entry name" value="FBA_1"/>
    <property type="match status" value="1"/>
</dbReference>
<accession>A0A835IKV2</accession>
<dbReference type="InterPro" id="IPR006527">
    <property type="entry name" value="F-box-assoc_dom_typ1"/>
</dbReference>
<evidence type="ECO:0000259" key="1">
    <source>
        <dbReference type="Pfam" id="PF07734"/>
    </source>
</evidence>
<dbReference type="PANTHER" id="PTHR31672:SF13">
    <property type="entry name" value="F-BOX PROTEIN CPR30-LIKE"/>
    <property type="match status" value="1"/>
</dbReference>
<sequence length="141" mass="16199">MITTNKTYLLDACDYWGSCNGLLCIGDKQNRQSLWNPSTREYKILPNNGPILADPYYNTFMSCIYSLRYDRWRRIKNLNYEVPNGQKGVLVNGSLHWMVSTQCSTARTASCNTLIAFDFTSEKFREVGREDYNLDGLVSTP</sequence>
<dbReference type="Proteomes" id="UP000631114">
    <property type="component" value="Unassembled WGS sequence"/>
</dbReference>
<dbReference type="InterPro" id="IPR050796">
    <property type="entry name" value="SCF_F-box_component"/>
</dbReference>
<organism evidence="2 3">
    <name type="scientific">Coptis chinensis</name>
    <dbReference type="NCBI Taxonomy" id="261450"/>
    <lineage>
        <taxon>Eukaryota</taxon>
        <taxon>Viridiplantae</taxon>
        <taxon>Streptophyta</taxon>
        <taxon>Embryophyta</taxon>
        <taxon>Tracheophyta</taxon>
        <taxon>Spermatophyta</taxon>
        <taxon>Magnoliopsida</taxon>
        <taxon>Ranunculales</taxon>
        <taxon>Ranunculaceae</taxon>
        <taxon>Coptidoideae</taxon>
        <taxon>Coptis</taxon>
    </lineage>
</organism>
<dbReference type="OrthoDB" id="591557at2759"/>
<gene>
    <name evidence="2" type="ORF">IFM89_004397</name>
</gene>
<name>A0A835IKV2_9MAGN</name>
<protein>
    <recommendedName>
        <fullName evidence="1">F-box associated beta-propeller type 1 domain-containing protein</fullName>
    </recommendedName>
</protein>
<evidence type="ECO:0000313" key="2">
    <source>
        <dbReference type="EMBL" id="KAF9619039.1"/>
    </source>
</evidence>
<feature type="domain" description="F-box associated beta-propeller type 1" evidence="1">
    <location>
        <begin position="40"/>
        <end position="126"/>
    </location>
</feature>
<keyword evidence="3" id="KW-1185">Reference proteome</keyword>